<reference evidence="2" key="1">
    <citation type="submission" date="2018-02" db="EMBL/GenBank/DDBJ databases">
        <title>Rhizophora mucronata_Transcriptome.</title>
        <authorList>
            <person name="Meera S.P."/>
            <person name="Sreeshan A."/>
            <person name="Augustine A."/>
        </authorList>
    </citation>
    <scope>NUCLEOTIDE SEQUENCE</scope>
    <source>
        <tissue evidence="2">Leaf</tissue>
    </source>
</reference>
<keyword evidence="1" id="KW-0472">Membrane</keyword>
<protein>
    <submittedName>
        <fullName evidence="2">Uncharacterized protein</fullName>
    </submittedName>
</protein>
<evidence type="ECO:0000313" key="2">
    <source>
        <dbReference type="EMBL" id="MBW86921.1"/>
    </source>
</evidence>
<proteinExistence type="predicted"/>
<evidence type="ECO:0000256" key="1">
    <source>
        <dbReference type="SAM" id="Phobius"/>
    </source>
</evidence>
<organism evidence="2">
    <name type="scientific">Rhizophora mucronata</name>
    <name type="common">Asiatic mangrove</name>
    <dbReference type="NCBI Taxonomy" id="61149"/>
    <lineage>
        <taxon>Eukaryota</taxon>
        <taxon>Viridiplantae</taxon>
        <taxon>Streptophyta</taxon>
        <taxon>Embryophyta</taxon>
        <taxon>Tracheophyta</taxon>
        <taxon>Spermatophyta</taxon>
        <taxon>Magnoliopsida</taxon>
        <taxon>eudicotyledons</taxon>
        <taxon>Gunneridae</taxon>
        <taxon>Pentapetalae</taxon>
        <taxon>rosids</taxon>
        <taxon>fabids</taxon>
        <taxon>Malpighiales</taxon>
        <taxon>Rhizophoraceae</taxon>
        <taxon>Rhizophora</taxon>
    </lineage>
</organism>
<accession>A0A2P2J0B6</accession>
<keyword evidence="1" id="KW-1133">Transmembrane helix</keyword>
<dbReference type="AlphaFoldDB" id="A0A2P2J0B6"/>
<feature type="transmembrane region" description="Helical" evidence="1">
    <location>
        <begin position="12"/>
        <end position="29"/>
    </location>
</feature>
<sequence length="45" mass="5113">MLHVLPRLCWQPPTVILCLVFLYLSFLACQMTDRGKVCFEPGVSS</sequence>
<dbReference type="PROSITE" id="PS51257">
    <property type="entry name" value="PROKAR_LIPOPROTEIN"/>
    <property type="match status" value="1"/>
</dbReference>
<keyword evidence="1" id="KW-0812">Transmembrane</keyword>
<name>A0A2P2J0B6_RHIMU</name>
<dbReference type="EMBL" id="GGEC01006438">
    <property type="protein sequence ID" value="MBW86921.1"/>
    <property type="molecule type" value="Transcribed_RNA"/>
</dbReference>